<dbReference type="Pfam" id="PF00005">
    <property type="entry name" value="ABC_tran"/>
    <property type="match status" value="1"/>
</dbReference>
<accession>R9PAL0</accession>
<organism evidence="11 12">
    <name type="scientific">Pseudozyma hubeiensis (strain SY62)</name>
    <name type="common">Yeast</name>
    <dbReference type="NCBI Taxonomy" id="1305764"/>
    <lineage>
        <taxon>Eukaryota</taxon>
        <taxon>Fungi</taxon>
        <taxon>Dikarya</taxon>
        <taxon>Basidiomycota</taxon>
        <taxon>Ustilaginomycotina</taxon>
        <taxon>Ustilaginomycetes</taxon>
        <taxon>Ustilaginales</taxon>
        <taxon>Ustilaginaceae</taxon>
        <taxon>Pseudozyma</taxon>
    </lineage>
</organism>
<dbReference type="RefSeq" id="XP_012191988.1">
    <property type="nucleotide sequence ID" value="XM_012336598.1"/>
</dbReference>
<dbReference type="EMBL" id="DF238820">
    <property type="protein sequence ID" value="GAC98401.1"/>
    <property type="molecule type" value="Genomic_DNA"/>
</dbReference>
<dbReference type="InterPro" id="IPR013525">
    <property type="entry name" value="ABC2_TM"/>
</dbReference>
<dbReference type="InterPro" id="IPR003593">
    <property type="entry name" value="AAA+_ATPase"/>
</dbReference>
<dbReference type="FunFam" id="3.40.50.300:FF:002362">
    <property type="entry name" value="ATP-binding cassette transporter, putative"/>
    <property type="match status" value="1"/>
</dbReference>
<dbReference type="GO" id="GO:0005524">
    <property type="term" value="F:ATP binding"/>
    <property type="evidence" value="ECO:0007669"/>
    <property type="project" value="UniProtKB-KW"/>
</dbReference>
<feature type="transmembrane region" description="Helical" evidence="9">
    <location>
        <begin position="850"/>
        <end position="871"/>
    </location>
</feature>
<evidence type="ECO:0000256" key="1">
    <source>
        <dbReference type="ARBA" id="ARBA00004141"/>
    </source>
</evidence>
<feature type="transmembrane region" description="Helical" evidence="9">
    <location>
        <begin position="960"/>
        <end position="980"/>
    </location>
</feature>
<dbReference type="InterPro" id="IPR050352">
    <property type="entry name" value="ABCG_transporters"/>
</dbReference>
<sequence length="1072" mass="115312">MLFGGDDRRKRTIREERSRGTDETASAWNGRQVVGPFSVTRFSRAFSFPLFCNDNVTIFRFTVSPDGSEYSTNNTALDTLTAPLLPVNMSVSALSMYQSCPPGLTSVNGTACNAATCNSTFVAPDARTPKPSSDKQCPSCDAGFGGINCNICQTAGSCQARRSSLGINTPNSLFGSNETLVCHKQPSAVRTTYIDCNVKQATVNGVYPGEMRMTLSKTYKPDSFSETGLASWSEQSNTALSQVWLDGVEQFYCQAAGCSARNSSATLSSQGDASLGSSLWTCTALQCYCIPGTTMCGKGQLDLSPVINKLNGTLTMPCDYVDPNNATATSSCAFRGELLDNFLGQAGLPLENCQFGSCITQSELDTFYATGSGESDSQNSGSGLSNAVIAGLVILGVAIASILALLLLGVWQQRRARRLPKGSGQGPVGLQWEHLDYTVPIHNDLFKRHRKKDDDHLTHVVSSSRTPDEVAHLESHPLHNQRELSVVRDSSGRIQPGCMVAVLGPSGAGKTSLVEILAGRHKIGRVSGSIRAIEASMRLDTQESSSRRAVGFVDQEDALPAFSTVREALQMAADLSLPDNVLRAEKREIVDKVIHQLGLERVANKRIGDASRRGLSGGERRRVSIGCALVSRPRLLIADEPLSGLDAFSAARVVSAFRELASGSQVGSTTVIVTVHQPSSEIFYSFDQVMLMSQGAVIYQGSPADSLPWCERQGEQCPAGHNVADHLLKIASAPDASSRSSVIGEKGLQEKTSNLSAEGSSGREGAPTQSLDQGTAVAAGASWEKTVGGSSMASFMTQFTTLSRRNFITARRDPGGALAHIVGAVVIGLIVGGCFYQVKLTIAGFQNRVGSMYFLFILLSFSALSSATALSKARPLMMRERANGLYGPLSWLISYVVYDALLLRVIPAILLGTIMYWMVGMKSQTNYFFEFILICVLFHLCMALYNMLLAALIDDLSVSILFAGVFILFNIGFGGFLLNLSNLSGVFRWLQWICPMKYALEAVASHELKGLQLIDNVGGVGITASVSVFSGNLFAFEDDAFYRDLLVLALGFVLGFFVLLAGAVSWRMRERR</sequence>
<evidence type="ECO:0000313" key="12">
    <source>
        <dbReference type="Proteomes" id="UP000014071"/>
    </source>
</evidence>
<keyword evidence="7 9" id="KW-0472">Membrane</keyword>
<dbReference type="GO" id="GO:0140359">
    <property type="term" value="F:ABC-type transporter activity"/>
    <property type="evidence" value="ECO:0007669"/>
    <property type="project" value="InterPro"/>
</dbReference>
<dbReference type="Gene3D" id="3.40.50.300">
    <property type="entry name" value="P-loop containing nucleotide triphosphate hydrolases"/>
    <property type="match status" value="1"/>
</dbReference>
<dbReference type="GO" id="GO:0016887">
    <property type="term" value="F:ATP hydrolysis activity"/>
    <property type="evidence" value="ECO:0007669"/>
    <property type="project" value="InterPro"/>
</dbReference>
<feature type="region of interest" description="Disordered" evidence="8">
    <location>
        <begin position="738"/>
        <end position="771"/>
    </location>
</feature>
<comment type="subcellular location">
    <subcellularLocation>
        <location evidence="1">Membrane</location>
        <topology evidence="1">Multi-pass membrane protein</topology>
    </subcellularLocation>
</comment>
<dbReference type="SUPFAM" id="SSF52540">
    <property type="entry name" value="P-loop containing nucleoside triphosphate hydrolases"/>
    <property type="match status" value="1"/>
</dbReference>
<evidence type="ECO:0000256" key="8">
    <source>
        <dbReference type="SAM" id="MobiDB-lite"/>
    </source>
</evidence>
<evidence type="ECO:0000313" key="11">
    <source>
        <dbReference type="EMBL" id="GAC98401.1"/>
    </source>
</evidence>
<dbReference type="HOGENOM" id="CLU_000604_57_1_1"/>
<feature type="compositionally biased region" description="Basic and acidic residues" evidence="8">
    <location>
        <begin position="1"/>
        <end position="22"/>
    </location>
</feature>
<feature type="domain" description="ABC transporter" evidence="10">
    <location>
        <begin position="471"/>
        <end position="719"/>
    </location>
</feature>
<dbReference type="PROSITE" id="PS00211">
    <property type="entry name" value="ABC_TRANSPORTER_1"/>
    <property type="match status" value="1"/>
</dbReference>
<keyword evidence="2" id="KW-0813">Transport</keyword>
<dbReference type="Proteomes" id="UP000014071">
    <property type="component" value="Unassembled WGS sequence"/>
</dbReference>
<dbReference type="eggNOG" id="KOG0061">
    <property type="taxonomic scope" value="Eukaryota"/>
</dbReference>
<feature type="compositionally biased region" description="Polar residues" evidence="8">
    <location>
        <begin position="750"/>
        <end position="759"/>
    </location>
</feature>
<dbReference type="GeneID" id="24111267"/>
<keyword evidence="12" id="KW-1185">Reference proteome</keyword>
<dbReference type="CDD" id="cd03213">
    <property type="entry name" value="ABCG_EPDR"/>
    <property type="match status" value="1"/>
</dbReference>
<name>R9PAL0_PSEHS</name>
<evidence type="ECO:0000256" key="3">
    <source>
        <dbReference type="ARBA" id="ARBA00022692"/>
    </source>
</evidence>
<evidence type="ECO:0000256" key="6">
    <source>
        <dbReference type="ARBA" id="ARBA00022989"/>
    </source>
</evidence>
<dbReference type="Pfam" id="PF01061">
    <property type="entry name" value="ABC2_membrane"/>
    <property type="match status" value="1"/>
</dbReference>
<protein>
    <recommendedName>
        <fullName evidence="10">ABC transporter domain-containing protein</fullName>
    </recommendedName>
</protein>
<feature type="transmembrane region" description="Helical" evidence="9">
    <location>
        <begin position="892"/>
        <end position="919"/>
    </location>
</feature>
<feature type="region of interest" description="Disordered" evidence="8">
    <location>
        <begin position="1"/>
        <end position="24"/>
    </location>
</feature>
<dbReference type="PROSITE" id="PS50893">
    <property type="entry name" value="ABC_TRANSPORTER_2"/>
    <property type="match status" value="1"/>
</dbReference>
<evidence type="ECO:0000256" key="5">
    <source>
        <dbReference type="ARBA" id="ARBA00022840"/>
    </source>
</evidence>
<dbReference type="PANTHER" id="PTHR48041:SF91">
    <property type="entry name" value="ABC TRANSPORTER G FAMILY MEMBER 28"/>
    <property type="match status" value="1"/>
</dbReference>
<evidence type="ECO:0000256" key="9">
    <source>
        <dbReference type="SAM" id="Phobius"/>
    </source>
</evidence>
<feature type="transmembrane region" description="Helical" evidence="9">
    <location>
        <begin position="817"/>
        <end position="838"/>
    </location>
</feature>
<dbReference type="InterPro" id="IPR017871">
    <property type="entry name" value="ABC_transporter-like_CS"/>
</dbReference>
<dbReference type="PANTHER" id="PTHR48041">
    <property type="entry name" value="ABC TRANSPORTER G FAMILY MEMBER 28"/>
    <property type="match status" value="1"/>
</dbReference>
<dbReference type="GO" id="GO:0016020">
    <property type="term" value="C:membrane"/>
    <property type="evidence" value="ECO:0007669"/>
    <property type="project" value="UniProtKB-SubCell"/>
</dbReference>
<dbReference type="OrthoDB" id="66620at2759"/>
<evidence type="ECO:0000256" key="4">
    <source>
        <dbReference type="ARBA" id="ARBA00022741"/>
    </source>
</evidence>
<reference evidence="12" key="1">
    <citation type="journal article" date="2013" name="Genome Announc.">
        <title>Draft genome sequence of the basidiomycetous yeast-like fungus Pseudozyma hubeiensis SY62, which produces an abundant amount of the biosurfactant mannosylerythritol lipids.</title>
        <authorList>
            <person name="Konishi M."/>
            <person name="Hatada Y."/>
            <person name="Horiuchi J."/>
        </authorList>
    </citation>
    <scope>NUCLEOTIDE SEQUENCE [LARGE SCALE GENOMIC DNA]</scope>
    <source>
        <strain evidence="12">SY62</strain>
    </source>
</reference>
<dbReference type="AlphaFoldDB" id="R9PAL0"/>
<dbReference type="InterPro" id="IPR003439">
    <property type="entry name" value="ABC_transporter-like_ATP-bd"/>
</dbReference>
<dbReference type="InterPro" id="IPR027417">
    <property type="entry name" value="P-loop_NTPase"/>
</dbReference>
<keyword evidence="4" id="KW-0547">Nucleotide-binding</keyword>
<proteinExistence type="predicted"/>
<feature type="transmembrane region" description="Helical" evidence="9">
    <location>
        <begin position="931"/>
        <end position="953"/>
    </location>
</feature>
<evidence type="ECO:0000256" key="2">
    <source>
        <dbReference type="ARBA" id="ARBA00022448"/>
    </source>
</evidence>
<gene>
    <name evidence="11" type="ORF">PHSY_005995</name>
</gene>
<keyword evidence="6 9" id="KW-1133">Transmembrane helix</keyword>
<keyword evidence="3 9" id="KW-0812">Transmembrane</keyword>
<dbReference type="SMART" id="SM00382">
    <property type="entry name" value="AAA"/>
    <property type="match status" value="1"/>
</dbReference>
<dbReference type="STRING" id="1305764.R9PAL0"/>
<evidence type="ECO:0000259" key="10">
    <source>
        <dbReference type="PROSITE" id="PS50893"/>
    </source>
</evidence>
<keyword evidence="5" id="KW-0067">ATP-binding</keyword>
<feature type="transmembrane region" description="Helical" evidence="9">
    <location>
        <begin position="387"/>
        <end position="411"/>
    </location>
</feature>
<feature type="transmembrane region" description="Helical" evidence="9">
    <location>
        <begin position="1045"/>
        <end position="1066"/>
    </location>
</feature>
<evidence type="ECO:0000256" key="7">
    <source>
        <dbReference type="ARBA" id="ARBA00023136"/>
    </source>
</evidence>